<sequence length="62" mass="6677">MIKRCDGCGDEIHDMQPSVTVELGDGDGMTIYTALPPRGHPLHWCHPCAVTAIAAVTTRRSS</sequence>
<keyword evidence="2" id="KW-1185">Reference proteome</keyword>
<gene>
    <name evidence="1" type="ORF">C1I98_11185</name>
</gene>
<accession>A0A2W2GMQ9</accession>
<reference evidence="1 2" key="1">
    <citation type="submission" date="2018-01" db="EMBL/GenBank/DDBJ databases">
        <title>Draft genome sequence of Sphaerisporangium sp. 7K107.</title>
        <authorList>
            <person name="Sahin N."/>
            <person name="Saygin H."/>
            <person name="Ay H."/>
        </authorList>
    </citation>
    <scope>NUCLEOTIDE SEQUENCE [LARGE SCALE GENOMIC DNA]</scope>
    <source>
        <strain evidence="1 2">7K107</strain>
    </source>
</reference>
<comment type="caution">
    <text evidence="1">The sequence shown here is derived from an EMBL/GenBank/DDBJ whole genome shotgun (WGS) entry which is preliminary data.</text>
</comment>
<organism evidence="1 2">
    <name type="scientific">Spongiactinospora gelatinilytica</name>
    <dbReference type="NCBI Taxonomy" id="2666298"/>
    <lineage>
        <taxon>Bacteria</taxon>
        <taxon>Bacillati</taxon>
        <taxon>Actinomycetota</taxon>
        <taxon>Actinomycetes</taxon>
        <taxon>Streptosporangiales</taxon>
        <taxon>Streptosporangiaceae</taxon>
        <taxon>Spongiactinospora</taxon>
    </lineage>
</organism>
<evidence type="ECO:0000313" key="1">
    <source>
        <dbReference type="EMBL" id="PZG49871.1"/>
    </source>
</evidence>
<name>A0A2W2GMQ9_9ACTN</name>
<dbReference type="Proteomes" id="UP000248544">
    <property type="component" value="Unassembled WGS sequence"/>
</dbReference>
<protein>
    <submittedName>
        <fullName evidence="1">Uncharacterized protein</fullName>
    </submittedName>
</protein>
<proteinExistence type="predicted"/>
<dbReference type="AlphaFoldDB" id="A0A2W2GMQ9"/>
<dbReference type="EMBL" id="POUA01000064">
    <property type="protein sequence ID" value="PZG49871.1"/>
    <property type="molecule type" value="Genomic_DNA"/>
</dbReference>
<evidence type="ECO:0000313" key="2">
    <source>
        <dbReference type="Proteomes" id="UP000248544"/>
    </source>
</evidence>